<dbReference type="Gene3D" id="2.40.100.20">
    <property type="match status" value="1"/>
</dbReference>
<dbReference type="SUPFAM" id="SSF51430">
    <property type="entry name" value="NAD(P)-linked oxidoreductase"/>
    <property type="match status" value="1"/>
</dbReference>
<dbReference type="GO" id="GO:0016616">
    <property type="term" value="F:oxidoreductase activity, acting on the CH-OH group of donors, NAD or NADP as acceptor"/>
    <property type="evidence" value="ECO:0007669"/>
    <property type="project" value="UniProtKB-ARBA"/>
</dbReference>
<dbReference type="PRINTS" id="PR00069">
    <property type="entry name" value="ALDKETRDTASE"/>
</dbReference>
<dbReference type="PANTHER" id="PTHR43827">
    <property type="entry name" value="2,5-DIKETO-D-GLUCONIC ACID REDUCTASE"/>
    <property type="match status" value="1"/>
</dbReference>
<feature type="compositionally biased region" description="Basic and acidic residues" evidence="4">
    <location>
        <begin position="52"/>
        <end position="64"/>
    </location>
</feature>
<feature type="domain" description="Cyclophilin-like" evidence="7">
    <location>
        <begin position="72"/>
        <end position="180"/>
    </location>
</feature>
<dbReference type="InterPro" id="IPR018170">
    <property type="entry name" value="Aldo/ket_reductase_CS"/>
</dbReference>
<dbReference type="InterPro" id="IPR029000">
    <property type="entry name" value="Cyclophilin-like_dom_sf"/>
</dbReference>
<dbReference type="PROSITE" id="PS00798">
    <property type="entry name" value="ALDOKETO_REDUCTASE_1"/>
    <property type="match status" value="1"/>
</dbReference>
<evidence type="ECO:0000256" key="1">
    <source>
        <dbReference type="ARBA" id="ARBA00007905"/>
    </source>
</evidence>
<evidence type="ECO:0000256" key="4">
    <source>
        <dbReference type="SAM" id="MobiDB-lite"/>
    </source>
</evidence>
<dbReference type="InterPro" id="IPR020471">
    <property type="entry name" value="AKR"/>
</dbReference>
<organism evidence="8 9">
    <name type="scientific">Ruminococcus flavefaciens</name>
    <dbReference type="NCBI Taxonomy" id="1265"/>
    <lineage>
        <taxon>Bacteria</taxon>
        <taxon>Bacillati</taxon>
        <taxon>Bacillota</taxon>
        <taxon>Clostridia</taxon>
        <taxon>Eubacteriales</taxon>
        <taxon>Oscillospiraceae</taxon>
        <taxon>Ruminococcus</taxon>
    </lineage>
</organism>
<dbReference type="Proteomes" id="UP000183190">
    <property type="component" value="Unassembled WGS sequence"/>
</dbReference>
<reference evidence="8 9" key="1">
    <citation type="submission" date="2016-10" db="EMBL/GenBank/DDBJ databases">
        <authorList>
            <person name="de Groot N.N."/>
        </authorList>
    </citation>
    <scope>NUCLEOTIDE SEQUENCE [LARGE SCALE GENOMIC DNA]</scope>
    <source>
        <strain evidence="8 9">YAD2003</strain>
    </source>
</reference>
<feature type="signal peptide" evidence="5">
    <location>
        <begin position="1"/>
        <end position="23"/>
    </location>
</feature>
<gene>
    <name evidence="8" type="ORF">SAMN02910265_02967</name>
</gene>
<keyword evidence="2" id="KW-0521">NADP</keyword>
<comment type="similarity">
    <text evidence="1">Belongs to the aldo/keto reductase family.</text>
</comment>
<evidence type="ECO:0000256" key="5">
    <source>
        <dbReference type="SAM" id="SignalP"/>
    </source>
</evidence>
<evidence type="ECO:0000259" key="6">
    <source>
        <dbReference type="Pfam" id="PF00248"/>
    </source>
</evidence>
<feature type="compositionally biased region" description="Low complexity" evidence="4">
    <location>
        <begin position="40"/>
        <end position="51"/>
    </location>
</feature>
<evidence type="ECO:0000313" key="9">
    <source>
        <dbReference type="Proteomes" id="UP000183190"/>
    </source>
</evidence>
<feature type="domain" description="NADP-dependent oxidoreductase" evidence="6">
    <location>
        <begin position="263"/>
        <end position="509"/>
    </location>
</feature>
<dbReference type="PANTHER" id="PTHR43827:SF3">
    <property type="entry name" value="NADP-DEPENDENT OXIDOREDUCTASE DOMAIN-CONTAINING PROTEIN"/>
    <property type="match status" value="1"/>
</dbReference>
<dbReference type="SUPFAM" id="SSF50891">
    <property type="entry name" value="Cyclophilin-like"/>
    <property type="match status" value="1"/>
</dbReference>
<name>A0A1H6LGD4_RUMFL</name>
<keyword evidence="3" id="KW-0560">Oxidoreductase</keyword>
<keyword evidence="5" id="KW-0732">Signal</keyword>
<dbReference type="EMBL" id="FNWV01000016">
    <property type="protein sequence ID" value="SEH83823.1"/>
    <property type="molecule type" value="Genomic_DNA"/>
</dbReference>
<dbReference type="InterPro" id="IPR036812">
    <property type="entry name" value="NAD(P)_OxRdtase_dom_sf"/>
</dbReference>
<dbReference type="FunFam" id="3.20.20.100:FF:000002">
    <property type="entry name" value="2,5-diketo-D-gluconic acid reductase A"/>
    <property type="match status" value="1"/>
</dbReference>
<dbReference type="Pfam" id="PF00248">
    <property type="entry name" value="Aldo_ket_red"/>
    <property type="match status" value="1"/>
</dbReference>
<dbReference type="InterPro" id="IPR041183">
    <property type="entry name" value="Cyclophilin-like"/>
</dbReference>
<evidence type="ECO:0000259" key="7">
    <source>
        <dbReference type="Pfam" id="PF18050"/>
    </source>
</evidence>
<dbReference type="InterPro" id="IPR023210">
    <property type="entry name" value="NADP_OxRdtase_dom"/>
</dbReference>
<proteinExistence type="inferred from homology"/>
<protein>
    <submittedName>
        <fullName evidence="8">Aldo/keto reductase</fullName>
    </submittedName>
</protein>
<feature type="chain" id="PRO_5038967811" evidence="5">
    <location>
        <begin position="24"/>
        <end position="518"/>
    </location>
</feature>
<dbReference type="Pfam" id="PF18050">
    <property type="entry name" value="Cyclophil_like2"/>
    <property type="match status" value="1"/>
</dbReference>
<evidence type="ECO:0000256" key="2">
    <source>
        <dbReference type="ARBA" id="ARBA00022857"/>
    </source>
</evidence>
<dbReference type="PROSITE" id="PS51257">
    <property type="entry name" value="PROKAR_LIPOPROTEIN"/>
    <property type="match status" value="1"/>
</dbReference>
<sequence>MIKARFLAVISSFLMLTGCGSYSEDSSAVTVQSENSSVMMQSDSSVSSVASDKQEVTTAEQHEENDADGMQIAVGDTQFRVSLESSDTVTALTEMLPLTLDMSELNGNEKYYYLDTSLPSSPEKVGHISEGDIMLYGDNCLVVFYESFDTSYSYTKIGHISDTSGLAYALGKDDVTVTFEMNGSQDTEYTVQDVRNLNDFLLTKPTEEDLRGKPYDLDNDGVWSVFDLCLLKRKILEQRNMTTEFDFENKTVLLNSGYEMPILGLGTWTQDDDTAENSVYEALKDGYRLIDTAQYYGNETGVGNGIQRAINDGIVTREKVFVTTKVMPSNYDRAYSSIDDSLERLGLDYIDLMLIHQSGSNDTEVYKALCQGVRDGKLRSIGISNYYTIDEYERVTSGGEIKPAVVQNENHPFYQNTEFQKDIAKYGTVVESWYPFGGRGHTQDLFGNETITDIAKAHGKTSAQIILRWHLQAGYVTIPGSQNPDHILENYSIFDFELTDAEMQRMAELHTGQRYENW</sequence>
<evidence type="ECO:0000313" key="8">
    <source>
        <dbReference type="EMBL" id="SEH83823.1"/>
    </source>
</evidence>
<evidence type="ECO:0000256" key="3">
    <source>
        <dbReference type="ARBA" id="ARBA00023002"/>
    </source>
</evidence>
<dbReference type="AlphaFoldDB" id="A0A1H6LGD4"/>
<dbReference type="Gene3D" id="3.20.20.100">
    <property type="entry name" value="NADP-dependent oxidoreductase domain"/>
    <property type="match status" value="1"/>
</dbReference>
<feature type="region of interest" description="Disordered" evidence="4">
    <location>
        <begin position="40"/>
        <end position="68"/>
    </location>
</feature>
<accession>A0A1H6LGD4</accession>